<dbReference type="EMBL" id="LGRX02006766">
    <property type="protein sequence ID" value="KAK3276104.1"/>
    <property type="molecule type" value="Genomic_DNA"/>
</dbReference>
<accession>A0AAE0GDC8</accession>
<keyword evidence="1" id="KW-0472">Membrane</keyword>
<keyword evidence="3" id="KW-1185">Reference proteome</keyword>
<evidence type="ECO:0000256" key="1">
    <source>
        <dbReference type="SAM" id="Phobius"/>
    </source>
</evidence>
<organism evidence="2 3">
    <name type="scientific">Cymbomonas tetramitiformis</name>
    <dbReference type="NCBI Taxonomy" id="36881"/>
    <lineage>
        <taxon>Eukaryota</taxon>
        <taxon>Viridiplantae</taxon>
        <taxon>Chlorophyta</taxon>
        <taxon>Pyramimonadophyceae</taxon>
        <taxon>Pyramimonadales</taxon>
        <taxon>Pyramimonadaceae</taxon>
        <taxon>Cymbomonas</taxon>
    </lineage>
</organism>
<proteinExistence type="predicted"/>
<keyword evidence="1" id="KW-0812">Transmembrane</keyword>
<reference evidence="2 3" key="1">
    <citation type="journal article" date="2015" name="Genome Biol. Evol.">
        <title>Comparative Genomics of a Bacterivorous Green Alga Reveals Evolutionary Causalities and Consequences of Phago-Mixotrophic Mode of Nutrition.</title>
        <authorList>
            <person name="Burns J.A."/>
            <person name="Paasch A."/>
            <person name="Narechania A."/>
            <person name="Kim E."/>
        </authorList>
    </citation>
    <scope>NUCLEOTIDE SEQUENCE [LARGE SCALE GENOMIC DNA]</scope>
    <source>
        <strain evidence="2 3">PLY_AMNH</strain>
    </source>
</reference>
<evidence type="ECO:0000313" key="3">
    <source>
        <dbReference type="Proteomes" id="UP001190700"/>
    </source>
</evidence>
<comment type="caution">
    <text evidence="2">The sequence shown here is derived from an EMBL/GenBank/DDBJ whole genome shotgun (WGS) entry which is preliminary data.</text>
</comment>
<name>A0AAE0GDC8_9CHLO</name>
<feature type="transmembrane region" description="Helical" evidence="1">
    <location>
        <begin position="12"/>
        <end position="33"/>
    </location>
</feature>
<keyword evidence="1" id="KW-1133">Transmembrane helix</keyword>
<feature type="transmembrane region" description="Helical" evidence="1">
    <location>
        <begin position="39"/>
        <end position="61"/>
    </location>
</feature>
<gene>
    <name evidence="2" type="ORF">CYMTET_15805</name>
</gene>
<dbReference type="AlphaFoldDB" id="A0AAE0GDC8"/>
<sequence length="93" mass="9387">MVVVGLEVEMVVEAMVMVVGATVMVAGATVPVLGATVTVVVGATVTAVGATAMTVGAMVMVGEEGMEAVVGVWEEVTWVRFTEAGSNTLRSIS</sequence>
<dbReference type="Proteomes" id="UP001190700">
    <property type="component" value="Unassembled WGS sequence"/>
</dbReference>
<evidence type="ECO:0000313" key="2">
    <source>
        <dbReference type="EMBL" id="KAK3276104.1"/>
    </source>
</evidence>
<protein>
    <submittedName>
        <fullName evidence="2">Uncharacterized protein</fullName>
    </submittedName>
</protein>